<dbReference type="PANTHER" id="PTHR39162">
    <property type="entry name" value="GLL3345 PROTEIN"/>
    <property type="match status" value="1"/>
</dbReference>
<dbReference type="AlphaFoldDB" id="Q67JY3"/>
<accession>Q67JY3</accession>
<organism evidence="1 2">
    <name type="scientific">Symbiobacterium thermophilum (strain DSM 24528 / JCM 14929 / IAM 14863 / T)</name>
    <dbReference type="NCBI Taxonomy" id="292459"/>
    <lineage>
        <taxon>Bacteria</taxon>
        <taxon>Bacillati</taxon>
        <taxon>Bacillota</taxon>
        <taxon>Clostridia</taxon>
        <taxon>Eubacteriales</taxon>
        <taxon>Symbiobacteriaceae</taxon>
        <taxon>Symbiobacterium</taxon>
    </lineage>
</organism>
<sequence>MAAEMLNSVMATLEKHLHIKSIVGEPMTVGDVTLIPVMDLTFGFGAGGGEGRDEKQGGSGVGGGGGARLAAKAVIVIKDGEVSVLPLGRGTAIDKIMEKIPGILEKVNVNVNAGGKEKDDDDE</sequence>
<dbReference type="KEGG" id="sth:STH3034"/>
<dbReference type="eggNOG" id="COG3874">
    <property type="taxonomic scope" value="Bacteria"/>
</dbReference>
<dbReference type="PIRSF" id="PIRSF021377">
    <property type="entry name" value="YtfJ"/>
    <property type="match status" value="1"/>
</dbReference>
<dbReference type="Proteomes" id="UP000000417">
    <property type="component" value="Chromosome"/>
</dbReference>
<keyword evidence="2" id="KW-1185">Reference proteome</keyword>
<dbReference type="EMBL" id="AP006840">
    <property type="protein sequence ID" value="BAD42017.1"/>
    <property type="molecule type" value="Genomic_DNA"/>
</dbReference>
<gene>
    <name evidence="1" type="ordered locus">STH3034</name>
</gene>
<proteinExistence type="predicted"/>
<evidence type="ECO:0000313" key="1">
    <source>
        <dbReference type="EMBL" id="BAD42017.1"/>
    </source>
</evidence>
<reference evidence="1 2" key="1">
    <citation type="journal article" date="2004" name="Nucleic Acids Res.">
        <title>Genome sequence of Symbiobacterium thermophilum, an uncultivable bacterium that depends on microbial commensalism.</title>
        <authorList>
            <person name="Ueda K."/>
            <person name="Yamashita A."/>
            <person name="Ishikawa J."/>
            <person name="Shimada M."/>
            <person name="Watsuji T."/>
            <person name="Morimura K."/>
            <person name="Ikeda H."/>
            <person name="Hattori M."/>
            <person name="Beppu T."/>
        </authorList>
    </citation>
    <scope>NUCLEOTIDE SEQUENCE [LARGE SCALE GENOMIC DNA]</scope>
    <source>
        <strain evidence="2">T / IAM 14863</strain>
    </source>
</reference>
<dbReference type="Pfam" id="PF09579">
    <property type="entry name" value="Spore_YtfJ"/>
    <property type="match status" value="1"/>
</dbReference>
<dbReference type="InterPro" id="IPR014229">
    <property type="entry name" value="Spore_YtfJ"/>
</dbReference>
<evidence type="ECO:0000313" key="2">
    <source>
        <dbReference type="Proteomes" id="UP000000417"/>
    </source>
</evidence>
<protein>
    <recommendedName>
        <fullName evidence="3">Sporulation protein YtfJ</fullName>
    </recommendedName>
</protein>
<evidence type="ECO:0008006" key="3">
    <source>
        <dbReference type="Google" id="ProtNLM"/>
    </source>
</evidence>
<dbReference type="RefSeq" id="WP_011197149.1">
    <property type="nucleotide sequence ID" value="NC_006177.1"/>
</dbReference>
<dbReference type="HOGENOM" id="CLU_115880_1_1_9"/>
<dbReference type="OrthoDB" id="1711150at2"/>
<name>Q67JY3_SYMTH</name>
<dbReference type="PANTHER" id="PTHR39162:SF1">
    <property type="entry name" value="SPORULATION PROTEIN YTFJ"/>
    <property type="match status" value="1"/>
</dbReference>
<dbReference type="STRING" id="292459.STH3034"/>